<dbReference type="InterPro" id="IPR036259">
    <property type="entry name" value="MFS_trans_sf"/>
</dbReference>
<feature type="transmembrane region" description="Helical" evidence="4">
    <location>
        <begin position="84"/>
        <end position="102"/>
    </location>
</feature>
<feature type="transmembrane region" description="Helical" evidence="4">
    <location>
        <begin position="53"/>
        <end position="72"/>
    </location>
</feature>
<keyword evidence="3 4" id="KW-0472">Membrane</keyword>
<name>A0A849BA94_9BURK</name>
<dbReference type="RefSeq" id="WP_151022645.1">
    <property type="nucleotide sequence ID" value="NZ_BAAAEB010000031.1"/>
</dbReference>
<feature type="transmembrane region" description="Helical" evidence="4">
    <location>
        <begin position="12"/>
        <end position="33"/>
    </location>
</feature>
<evidence type="ECO:0000313" key="7">
    <source>
        <dbReference type="Proteomes" id="UP000542973"/>
    </source>
</evidence>
<dbReference type="Gene3D" id="1.20.1250.20">
    <property type="entry name" value="MFS general substrate transporter like domains"/>
    <property type="match status" value="2"/>
</dbReference>
<feature type="transmembrane region" description="Helical" evidence="4">
    <location>
        <begin position="244"/>
        <end position="268"/>
    </location>
</feature>
<evidence type="ECO:0000313" key="6">
    <source>
        <dbReference type="EMBL" id="NNH12292.1"/>
    </source>
</evidence>
<feature type="transmembrane region" description="Helical" evidence="4">
    <location>
        <begin position="399"/>
        <end position="417"/>
    </location>
</feature>
<evidence type="ECO:0000259" key="5">
    <source>
        <dbReference type="PROSITE" id="PS50850"/>
    </source>
</evidence>
<accession>A0A849BA94</accession>
<dbReference type="InterPro" id="IPR011701">
    <property type="entry name" value="MFS"/>
</dbReference>
<feature type="transmembrane region" description="Helical" evidence="4">
    <location>
        <begin position="142"/>
        <end position="164"/>
    </location>
</feature>
<feature type="transmembrane region" description="Helical" evidence="4">
    <location>
        <begin position="308"/>
        <end position="327"/>
    </location>
</feature>
<dbReference type="SUPFAM" id="SSF103473">
    <property type="entry name" value="MFS general substrate transporter"/>
    <property type="match status" value="1"/>
</dbReference>
<feature type="transmembrane region" description="Helical" evidence="4">
    <location>
        <begin position="108"/>
        <end position="130"/>
    </location>
</feature>
<comment type="caution">
    <text evidence="6">The sequence shown here is derived from an EMBL/GenBank/DDBJ whole genome shotgun (WGS) entry which is preliminary data.</text>
</comment>
<proteinExistence type="predicted"/>
<dbReference type="AlphaFoldDB" id="A0A849BA94"/>
<evidence type="ECO:0000256" key="1">
    <source>
        <dbReference type="ARBA" id="ARBA00022692"/>
    </source>
</evidence>
<dbReference type="GO" id="GO:0022857">
    <property type="term" value="F:transmembrane transporter activity"/>
    <property type="evidence" value="ECO:0007669"/>
    <property type="project" value="InterPro"/>
</dbReference>
<dbReference type="NCBIfam" id="NF007256">
    <property type="entry name" value="PRK09705.1"/>
    <property type="match status" value="1"/>
</dbReference>
<gene>
    <name evidence="6" type="ORF">HLB16_15575</name>
</gene>
<dbReference type="Proteomes" id="UP000542973">
    <property type="component" value="Unassembled WGS sequence"/>
</dbReference>
<feature type="transmembrane region" description="Helical" evidence="4">
    <location>
        <begin position="333"/>
        <end position="353"/>
    </location>
</feature>
<feature type="domain" description="Major facilitator superfamily (MFS) profile" evidence="5">
    <location>
        <begin position="14"/>
        <end position="422"/>
    </location>
</feature>
<dbReference type="Pfam" id="PF07690">
    <property type="entry name" value="MFS_1"/>
    <property type="match status" value="1"/>
</dbReference>
<protein>
    <submittedName>
        <fullName evidence="6">Cyanate transporter</fullName>
    </submittedName>
</protein>
<sequence>MAVEVSTGRRGIGAPGWALAAIVLAGLNLRPFLTGIGPLAPVIRNSTGLDYRGMAWLTLLPMVLIGVGACLAPAMRRWLGERRAVLLALALVGIGSLLRLAWPGGTALIATAALCGLGTAAAQAALPAIVKRQFPARMAMVMGLYSAALMAGGALGAQLTPWIAGLSGSWHAGLAAWALPAWAGWLLAWRTLPGDAAVEPATAAGDVADARANANATVDARARANASRPTAIPVLRLLKRPRTWLLMASFGVMNGGYASLIAWLAAYYQERGWSGPASGGLIAVMSVAQAAAALALPTLAARSPDRRTWLALALAMQAIGFAGLAGWPDLAPLAWAIIGGAGLGGCFSLYLVVALDHLPRPEDAAALGALMQGGGFLLAGCAPWLAAVLHDATGSFAAAWWYHLAAVVLVMLATTRFDPRRYLAAMPSRA</sequence>
<keyword evidence="1 4" id="KW-0812">Transmembrane</keyword>
<evidence type="ECO:0000256" key="3">
    <source>
        <dbReference type="ARBA" id="ARBA00023136"/>
    </source>
</evidence>
<dbReference type="PANTHER" id="PTHR23523:SF1">
    <property type="entry name" value="CYANATE TRANSPORT PROTEIN CYNX"/>
    <property type="match status" value="1"/>
</dbReference>
<feature type="transmembrane region" description="Helical" evidence="4">
    <location>
        <begin position="170"/>
        <end position="189"/>
    </location>
</feature>
<dbReference type="EMBL" id="JABEMD010000026">
    <property type="protein sequence ID" value="NNH12292.1"/>
    <property type="molecule type" value="Genomic_DNA"/>
</dbReference>
<evidence type="ECO:0000256" key="4">
    <source>
        <dbReference type="SAM" id="Phobius"/>
    </source>
</evidence>
<organism evidence="6 7">
    <name type="scientific">Cupriavidus gilardii</name>
    <dbReference type="NCBI Taxonomy" id="82541"/>
    <lineage>
        <taxon>Bacteria</taxon>
        <taxon>Pseudomonadati</taxon>
        <taxon>Pseudomonadota</taxon>
        <taxon>Betaproteobacteria</taxon>
        <taxon>Burkholderiales</taxon>
        <taxon>Burkholderiaceae</taxon>
        <taxon>Cupriavidus</taxon>
    </lineage>
</organism>
<dbReference type="InterPro" id="IPR052524">
    <property type="entry name" value="MFS_Cyanate_Porter"/>
</dbReference>
<feature type="transmembrane region" description="Helical" evidence="4">
    <location>
        <begin position="280"/>
        <end position="301"/>
    </location>
</feature>
<dbReference type="PROSITE" id="PS50850">
    <property type="entry name" value="MFS"/>
    <property type="match status" value="1"/>
</dbReference>
<keyword evidence="2 4" id="KW-1133">Transmembrane helix</keyword>
<evidence type="ECO:0000256" key="2">
    <source>
        <dbReference type="ARBA" id="ARBA00022989"/>
    </source>
</evidence>
<reference evidence="6 7" key="1">
    <citation type="submission" date="2020-05" db="EMBL/GenBank/DDBJ databases">
        <title>MicrobeNet Type strains.</title>
        <authorList>
            <person name="Nicholson A.C."/>
        </authorList>
    </citation>
    <scope>NUCLEOTIDE SEQUENCE [LARGE SCALE GENOMIC DNA]</scope>
    <source>
        <strain evidence="6 7">ATCC 700815</strain>
    </source>
</reference>
<feature type="transmembrane region" description="Helical" evidence="4">
    <location>
        <begin position="365"/>
        <end position="387"/>
    </location>
</feature>
<dbReference type="PANTHER" id="PTHR23523">
    <property type="match status" value="1"/>
</dbReference>
<dbReference type="InterPro" id="IPR020846">
    <property type="entry name" value="MFS_dom"/>
</dbReference>